<dbReference type="AlphaFoldDB" id="A0A975D7L3"/>
<dbReference type="GO" id="GO:0003677">
    <property type="term" value="F:DNA binding"/>
    <property type="evidence" value="ECO:0007669"/>
    <property type="project" value="UniProtKB-KW"/>
</dbReference>
<sequence>MSQKGLILDRFIPYRLSVTSNVVSDVISTAYEALFGLSIPEWRIVAVVAEQDGITQQGVCIATRMDKVTVSRATIALVDRGLITRAPNRADRRSRLLALSEAGRRLYADVAPKAIEFEERIFSIFPAGELDRFMAMLRAIEERALEVGTL</sequence>
<keyword evidence="2" id="KW-0238">DNA-binding</keyword>
<reference evidence="5" key="1">
    <citation type="submission" date="2020-07" db="EMBL/GenBank/DDBJ databases">
        <authorList>
            <person name="Camacho E."/>
        </authorList>
    </citation>
    <scope>NUCLEOTIDE SEQUENCE</scope>
    <source>
        <strain evidence="5">MPO218</strain>
    </source>
</reference>
<dbReference type="InterPro" id="IPR036390">
    <property type="entry name" value="WH_DNA-bd_sf"/>
</dbReference>
<dbReference type="InterPro" id="IPR036388">
    <property type="entry name" value="WH-like_DNA-bd_sf"/>
</dbReference>
<dbReference type="Gene3D" id="1.10.10.10">
    <property type="entry name" value="Winged helix-like DNA-binding domain superfamily/Winged helix DNA-binding domain"/>
    <property type="match status" value="1"/>
</dbReference>
<dbReference type="InterPro" id="IPR000835">
    <property type="entry name" value="HTH_MarR-typ"/>
</dbReference>
<dbReference type="PANTHER" id="PTHR35790:SF4">
    <property type="entry name" value="HTH-TYPE TRANSCRIPTIONAL REGULATOR PCHR"/>
    <property type="match status" value="1"/>
</dbReference>
<reference evidence="5" key="2">
    <citation type="submission" date="2021-04" db="EMBL/GenBank/DDBJ databases">
        <title>Isolation and genomic analysis of the ibuprofen-degrading bacterium Sphingomonas strain MPO218.</title>
        <authorList>
            <person name="Aulestia M."/>
            <person name="Flores A."/>
            <person name="Mangas E.L."/>
            <person name="Perez-Pulido A.J."/>
            <person name="Santero E."/>
            <person name="Camacho E.M."/>
        </authorList>
    </citation>
    <scope>NUCLEOTIDE SEQUENCE</scope>
    <source>
        <strain evidence="5">MPO218</strain>
    </source>
</reference>
<evidence type="ECO:0000259" key="4">
    <source>
        <dbReference type="PROSITE" id="PS50995"/>
    </source>
</evidence>
<dbReference type="Pfam" id="PF12802">
    <property type="entry name" value="MarR_2"/>
    <property type="match status" value="1"/>
</dbReference>
<dbReference type="InterPro" id="IPR023187">
    <property type="entry name" value="Tscrpt_reg_MarR-type_CS"/>
</dbReference>
<protein>
    <submittedName>
        <fullName evidence="5">Winged helix-turn-helix transcriptional regulator</fullName>
    </submittedName>
</protein>
<keyword evidence="1" id="KW-0805">Transcription regulation</keyword>
<proteinExistence type="predicted"/>
<dbReference type="InterPro" id="IPR052067">
    <property type="entry name" value="Metal_resp_HTH_trans_reg"/>
</dbReference>
<dbReference type="PROSITE" id="PS01117">
    <property type="entry name" value="HTH_MARR_1"/>
    <property type="match status" value="1"/>
</dbReference>
<evidence type="ECO:0000256" key="1">
    <source>
        <dbReference type="ARBA" id="ARBA00023015"/>
    </source>
</evidence>
<organism evidence="5 6">
    <name type="scientific">Rhizorhabdus wittichii</name>
    <dbReference type="NCBI Taxonomy" id="160791"/>
    <lineage>
        <taxon>Bacteria</taxon>
        <taxon>Pseudomonadati</taxon>
        <taxon>Pseudomonadota</taxon>
        <taxon>Alphaproteobacteria</taxon>
        <taxon>Sphingomonadales</taxon>
        <taxon>Sphingomonadaceae</taxon>
        <taxon>Rhizorhabdus</taxon>
    </lineage>
</organism>
<dbReference type="EMBL" id="CP059319">
    <property type="protein sequence ID" value="QTH24234.1"/>
    <property type="molecule type" value="Genomic_DNA"/>
</dbReference>
<keyword evidence="3" id="KW-0804">Transcription</keyword>
<dbReference type="SUPFAM" id="SSF46785">
    <property type="entry name" value="Winged helix' DNA-binding domain"/>
    <property type="match status" value="1"/>
</dbReference>
<dbReference type="PROSITE" id="PS50995">
    <property type="entry name" value="HTH_MARR_2"/>
    <property type="match status" value="1"/>
</dbReference>
<feature type="domain" description="HTH marR-type" evidence="4">
    <location>
        <begin position="1"/>
        <end position="142"/>
    </location>
</feature>
<evidence type="ECO:0000256" key="2">
    <source>
        <dbReference type="ARBA" id="ARBA00023125"/>
    </source>
</evidence>
<dbReference type="Proteomes" id="UP000664914">
    <property type="component" value="Chromosome"/>
</dbReference>
<dbReference type="PANTHER" id="PTHR35790">
    <property type="entry name" value="HTH-TYPE TRANSCRIPTIONAL REGULATOR PCHR"/>
    <property type="match status" value="1"/>
</dbReference>
<dbReference type="SMART" id="SM00347">
    <property type="entry name" value="HTH_MARR"/>
    <property type="match status" value="1"/>
</dbReference>
<evidence type="ECO:0000256" key="3">
    <source>
        <dbReference type="ARBA" id="ARBA00023163"/>
    </source>
</evidence>
<evidence type="ECO:0000313" key="5">
    <source>
        <dbReference type="EMBL" id="QTH24234.1"/>
    </source>
</evidence>
<name>A0A975D7L3_9SPHN</name>
<evidence type="ECO:0000313" key="6">
    <source>
        <dbReference type="Proteomes" id="UP000664914"/>
    </source>
</evidence>
<gene>
    <name evidence="5" type="ORF">HRJ34_12405</name>
</gene>
<dbReference type="RefSeq" id="WP_016746603.1">
    <property type="nucleotide sequence ID" value="NZ_CP059319.1"/>
</dbReference>
<dbReference type="GO" id="GO:0003700">
    <property type="term" value="F:DNA-binding transcription factor activity"/>
    <property type="evidence" value="ECO:0007669"/>
    <property type="project" value="InterPro"/>
</dbReference>
<accession>A0A975D7L3</accession>